<dbReference type="InterPro" id="IPR005823">
    <property type="entry name" value="Ribosomal_uL13_bac-type"/>
</dbReference>
<dbReference type="AlphaFoldDB" id="A0A2M7UZU6"/>
<dbReference type="GO" id="GO:0005840">
    <property type="term" value="C:ribosome"/>
    <property type="evidence" value="ECO:0007669"/>
    <property type="project" value="UniProtKB-KW"/>
</dbReference>
<reference evidence="6" key="1">
    <citation type="submission" date="2017-09" db="EMBL/GenBank/DDBJ databases">
        <title>Depth-based differentiation of microbial function through sediment-hosted aquifers and enrichment of novel symbionts in the deep terrestrial subsurface.</title>
        <authorList>
            <person name="Probst A.J."/>
            <person name="Ladd B."/>
            <person name="Jarett J.K."/>
            <person name="Geller-Mcgrath D.E."/>
            <person name="Sieber C.M.K."/>
            <person name="Emerson J.B."/>
            <person name="Anantharaman K."/>
            <person name="Thomas B.C."/>
            <person name="Malmstrom R."/>
            <person name="Stieglmeier M."/>
            <person name="Klingl A."/>
            <person name="Woyke T."/>
            <person name="Ryan C.M."/>
            <person name="Banfield J.F."/>
        </authorList>
    </citation>
    <scope>NUCLEOTIDE SEQUENCE [LARGE SCALE GENOMIC DNA]</scope>
</reference>
<dbReference type="PANTHER" id="PTHR11545:SF2">
    <property type="entry name" value="LARGE RIBOSOMAL SUBUNIT PROTEIN UL13M"/>
    <property type="match status" value="1"/>
</dbReference>
<evidence type="ECO:0000256" key="1">
    <source>
        <dbReference type="ARBA" id="ARBA00006227"/>
    </source>
</evidence>
<dbReference type="Gene3D" id="3.90.1180.10">
    <property type="entry name" value="Ribosomal protein L13"/>
    <property type="match status" value="1"/>
</dbReference>
<comment type="caution">
    <text evidence="5">The sequence shown here is derived from an EMBL/GenBank/DDBJ whole genome shotgun (WGS) entry which is preliminary data.</text>
</comment>
<protein>
    <recommendedName>
        <fullName evidence="4">Large ribosomal subunit protein uL13</fullName>
    </recommendedName>
</protein>
<dbReference type="InterPro" id="IPR005822">
    <property type="entry name" value="Ribosomal_uL13"/>
</dbReference>
<evidence type="ECO:0000313" key="5">
    <source>
        <dbReference type="EMBL" id="PIZ89501.1"/>
    </source>
</evidence>
<dbReference type="InterPro" id="IPR036899">
    <property type="entry name" value="Ribosomal_uL13_sf"/>
</dbReference>
<dbReference type="EMBL" id="PFPC01000038">
    <property type="protein sequence ID" value="PIZ89501.1"/>
    <property type="molecule type" value="Genomic_DNA"/>
</dbReference>
<dbReference type="HAMAP" id="MF_01366">
    <property type="entry name" value="Ribosomal_uL13"/>
    <property type="match status" value="1"/>
</dbReference>
<comment type="similarity">
    <text evidence="1 4">Belongs to the universal ribosomal protein uL13 family.</text>
</comment>
<evidence type="ECO:0000256" key="4">
    <source>
        <dbReference type="HAMAP-Rule" id="MF_01366"/>
    </source>
</evidence>
<organism evidence="5 6">
    <name type="scientific">Candidatus Nealsonbacteria bacterium CG_4_10_14_0_2_um_filter_37_10</name>
    <dbReference type="NCBI Taxonomy" id="1974679"/>
    <lineage>
        <taxon>Bacteria</taxon>
        <taxon>Candidatus Nealsoniibacteriota</taxon>
    </lineage>
</organism>
<comment type="subunit">
    <text evidence="4">Part of the 50S ribosomal subunit.</text>
</comment>
<proteinExistence type="inferred from homology"/>
<dbReference type="GO" id="GO:0006412">
    <property type="term" value="P:translation"/>
    <property type="evidence" value="ECO:0007669"/>
    <property type="project" value="UniProtKB-UniRule"/>
</dbReference>
<keyword evidence="2 4" id="KW-0689">Ribosomal protein</keyword>
<dbReference type="GO" id="GO:0003735">
    <property type="term" value="F:structural constituent of ribosome"/>
    <property type="evidence" value="ECO:0007669"/>
    <property type="project" value="InterPro"/>
</dbReference>
<dbReference type="GO" id="GO:0003729">
    <property type="term" value="F:mRNA binding"/>
    <property type="evidence" value="ECO:0007669"/>
    <property type="project" value="TreeGrafter"/>
</dbReference>
<dbReference type="SUPFAM" id="SSF52161">
    <property type="entry name" value="Ribosomal protein L13"/>
    <property type="match status" value="1"/>
</dbReference>
<comment type="function">
    <text evidence="4">This protein is one of the early assembly proteins of the 50S ribosomal subunit, although it is not seen to bind rRNA by itself. It is important during the early stages of 50S assembly.</text>
</comment>
<dbReference type="Pfam" id="PF00572">
    <property type="entry name" value="Ribosomal_L13"/>
    <property type="match status" value="1"/>
</dbReference>
<dbReference type="PIRSF" id="PIRSF002181">
    <property type="entry name" value="Ribosomal_L13"/>
    <property type="match status" value="1"/>
</dbReference>
<dbReference type="GO" id="GO:0017148">
    <property type="term" value="P:negative regulation of translation"/>
    <property type="evidence" value="ECO:0007669"/>
    <property type="project" value="TreeGrafter"/>
</dbReference>
<dbReference type="Proteomes" id="UP000231538">
    <property type="component" value="Unassembled WGS sequence"/>
</dbReference>
<dbReference type="NCBIfam" id="TIGR01066">
    <property type="entry name" value="rplM_bact"/>
    <property type="match status" value="1"/>
</dbReference>
<accession>A0A2M7UZU6</accession>
<evidence type="ECO:0000313" key="6">
    <source>
        <dbReference type="Proteomes" id="UP000231538"/>
    </source>
</evidence>
<dbReference type="GO" id="GO:1990904">
    <property type="term" value="C:ribonucleoprotein complex"/>
    <property type="evidence" value="ECO:0007669"/>
    <property type="project" value="UniProtKB-KW"/>
</dbReference>
<evidence type="ECO:0000256" key="3">
    <source>
        <dbReference type="ARBA" id="ARBA00023274"/>
    </source>
</evidence>
<name>A0A2M7UZU6_9BACT</name>
<gene>
    <name evidence="4 5" type="primary">rplM</name>
    <name evidence="5" type="ORF">COX89_01295</name>
</gene>
<sequence>MKRNTHTIDASGKVLGRLASEIAVLLRGKHKPDFVPNKDMGDFVVVKNIENLKITGKKMEEKKYFRHSGFLGGVKFIPLKKLFKEKPAEVLKKAVYGMLPKNKLRAKMIKRLKIK</sequence>
<evidence type="ECO:0000256" key="2">
    <source>
        <dbReference type="ARBA" id="ARBA00022980"/>
    </source>
</evidence>
<keyword evidence="3 4" id="KW-0687">Ribonucleoprotein</keyword>
<dbReference type="CDD" id="cd00392">
    <property type="entry name" value="Ribosomal_L13"/>
    <property type="match status" value="1"/>
</dbReference>
<dbReference type="PANTHER" id="PTHR11545">
    <property type="entry name" value="RIBOSOMAL PROTEIN L13"/>
    <property type="match status" value="1"/>
</dbReference>